<dbReference type="PROSITE" id="PS00136">
    <property type="entry name" value="SUBTILASE_ASP"/>
    <property type="match status" value="1"/>
</dbReference>
<dbReference type="InterPro" id="IPR022398">
    <property type="entry name" value="Peptidase_S8_His-AS"/>
</dbReference>
<dbReference type="PROSITE" id="PS51892">
    <property type="entry name" value="SUBTILASE"/>
    <property type="match status" value="1"/>
</dbReference>
<keyword evidence="2 5" id="KW-0645">Protease</keyword>
<organism evidence="10 11">
    <name type="scientific">Rhizophagus irregularis (strain DAOM 197198w)</name>
    <name type="common">Glomus intraradices</name>
    <dbReference type="NCBI Taxonomy" id="1432141"/>
    <lineage>
        <taxon>Eukaryota</taxon>
        <taxon>Fungi</taxon>
        <taxon>Fungi incertae sedis</taxon>
        <taxon>Mucoromycota</taxon>
        <taxon>Glomeromycotina</taxon>
        <taxon>Glomeromycetes</taxon>
        <taxon>Glomerales</taxon>
        <taxon>Glomeraceae</taxon>
        <taxon>Rhizophagus</taxon>
    </lineage>
</organism>
<comment type="similarity">
    <text evidence="1 5 6">Belongs to the peptidase S8 family.</text>
</comment>
<dbReference type="Proteomes" id="UP000022910">
    <property type="component" value="Unassembled WGS sequence"/>
</dbReference>
<accession>A0A015K2K4</accession>
<dbReference type="GO" id="GO:0004252">
    <property type="term" value="F:serine-type endopeptidase activity"/>
    <property type="evidence" value="ECO:0007669"/>
    <property type="project" value="UniProtKB-UniRule"/>
</dbReference>
<dbReference type="Pfam" id="PF05922">
    <property type="entry name" value="Inhibitor_I9"/>
    <property type="match status" value="1"/>
</dbReference>
<dbReference type="STRING" id="1432141.A0A015K2K4"/>
<evidence type="ECO:0000256" key="7">
    <source>
        <dbReference type="SAM" id="SignalP"/>
    </source>
</evidence>
<gene>
    <name evidence="10" type="ORF">RirG_169540</name>
</gene>
<dbReference type="Pfam" id="PF00082">
    <property type="entry name" value="Peptidase_S8"/>
    <property type="match status" value="1"/>
</dbReference>
<dbReference type="InterPro" id="IPR037045">
    <property type="entry name" value="S8pro/Inhibitor_I9_sf"/>
</dbReference>
<dbReference type="GO" id="GO:0005615">
    <property type="term" value="C:extracellular space"/>
    <property type="evidence" value="ECO:0007669"/>
    <property type="project" value="TreeGrafter"/>
</dbReference>
<keyword evidence="11" id="KW-1185">Reference proteome</keyword>
<feature type="domain" description="Peptidase S8/S53" evidence="8">
    <location>
        <begin position="173"/>
        <end position="412"/>
    </location>
</feature>
<evidence type="ECO:0000256" key="4">
    <source>
        <dbReference type="ARBA" id="ARBA00022825"/>
    </source>
</evidence>
<name>A0A015K2K4_RHIIW</name>
<feature type="active site" description="Charge relay system" evidence="5">
    <location>
        <position position="182"/>
    </location>
</feature>
<keyword evidence="3 5" id="KW-0378">Hydrolase</keyword>
<dbReference type="InterPro" id="IPR000209">
    <property type="entry name" value="Peptidase_S8/S53_dom"/>
</dbReference>
<dbReference type="GO" id="GO:0006508">
    <property type="term" value="P:proteolysis"/>
    <property type="evidence" value="ECO:0007669"/>
    <property type="project" value="UniProtKB-KW"/>
</dbReference>
<dbReference type="InterPro" id="IPR034193">
    <property type="entry name" value="PCSK9_ProteinaseK-like"/>
</dbReference>
<dbReference type="PANTHER" id="PTHR43806:SF11">
    <property type="entry name" value="CEREVISIN-RELATED"/>
    <property type="match status" value="1"/>
</dbReference>
<reference evidence="10 11" key="1">
    <citation type="submission" date="2014-02" db="EMBL/GenBank/DDBJ databases">
        <title>Single nucleus genome sequencing reveals high similarity among nuclei of an endomycorrhizal fungus.</title>
        <authorList>
            <person name="Lin K."/>
            <person name="Geurts R."/>
            <person name="Zhang Z."/>
            <person name="Limpens E."/>
            <person name="Saunders D.G."/>
            <person name="Mu D."/>
            <person name="Pang E."/>
            <person name="Cao H."/>
            <person name="Cha H."/>
            <person name="Lin T."/>
            <person name="Zhou Q."/>
            <person name="Shang Y."/>
            <person name="Li Y."/>
            <person name="Ivanov S."/>
            <person name="Sharma T."/>
            <person name="Velzen R.V."/>
            <person name="Ruijter N.D."/>
            <person name="Aanen D.K."/>
            <person name="Win J."/>
            <person name="Kamoun S."/>
            <person name="Bisseling T."/>
            <person name="Huang S."/>
        </authorList>
    </citation>
    <scope>NUCLEOTIDE SEQUENCE [LARGE SCALE GENOMIC DNA]</scope>
    <source>
        <strain evidence="11">DAOM197198w</strain>
    </source>
</reference>
<dbReference type="HOGENOM" id="CLU_011263_1_4_1"/>
<keyword evidence="7" id="KW-0732">Signal</keyword>
<sequence length="434" mass="46008">MVAPRFAKIFSIAVIVTFLLSSAESAKNETGCPDTLSINAKPNGKGKKFIVVFKDKKAAERQHELFKNCLDAEIDSFEKIKSLSNKGKPTFVSFGIVNLFGLIGEMTPQFAKELEKMDDVDYIEEDGEVRTQYVVPSQLTRRAVDNKPTYNIDRIDQAKRPLDGKYTYPDSAGEGVNVFIVDTGIRITHKEFGGRAKFGGSFCDGCNKEDEFGHGTHVASIACGATLGVARNATPIAVRVLDADGFGKNSGVIAGLNFVGKTHSKSKSKKSVVNIMSLGGNPSKAMNDAVKQLTNAGVHVAVAAGNDSQDACNVSPASEPSAITVGATEQNSDAITDFSNIGKCLDIFAPGRNIQGANFKADTGSVVFSGTSQATPHVAGTIALIIAKDGNKSPAEMATAIKTLSTKGVVKGLKSGSPDSFLRIPSAQNIYRML</sequence>
<evidence type="ECO:0000256" key="1">
    <source>
        <dbReference type="ARBA" id="ARBA00011073"/>
    </source>
</evidence>
<dbReference type="CDD" id="cd04077">
    <property type="entry name" value="Peptidases_S8_PCSK9_ProteinaseK_like"/>
    <property type="match status" value="1"/>
</dbReference>
<dbReference type="Gene3D" id="3.40.50.200">
    <property type="entry name" value="Peptidase S8/S53 domain"/>
    <property type="match status" value="1"/>
</dbReference>
<dbReference type="PROSITE" id="PS00137">
    <property type="entry name" value="SUBTILASE_HIS"/>
    <property type="match status" value="1"/>
</dbReference>
<evidence type="ECO:0000256" key="6">
    <source>
        <dbReference type="RuleBase" id="RU003355"/>
    </source>
</evidence>
<protein>
    <submittedName>
        <fullName evidence="10">Prb1p</fullName>
    </submittedName>
</protein>
<feature type="signal peptide" evidence="7">
    <location>
        <begin position="1"/>
        <end position="25"/>
    </location>
</feature>
<proteinExistence type="inferred from homology"/>
<evidence type="ECO:0000259" key="8">
    <source>
        <dbReference type="Pfam" id="PF00082"/>
    </source>
</evidence>
<evidence type="ECO:0000256" key="3">
    <source>
        <dbReference type="ARBA" id="ARBA00022801"/>
    </source>
</evidence>
<evidence type="ECO:0000313" key="10">
    <source>
        <dbReference type="EMBL" id="EXX61614.1"/>
    </source>
</evidence>
<dbReference type="EMBL" id="JEMT01025211">
    <property type="protein sequence ID" value="EXX61614.1"/>
    <property type="molecule type" value="Genomic_DNA"/>
</dbReference>
<dbReference type="InterPro" id="IPR050131">
    <property type="entry name" value="Peptidase_S8_subtilisin-like"/>
</dbReference>
<dbReference type="PANTHER" id="PTHR43806">
    <property type="entry name" value="PEPTIDASE S8"/>
    <property type="match status" value="1"/>
</dbReference>
<dbReference type="PROSITE" id="PS00138">
    <property type="entry name" value="SUBTILASE_SER"/>
    <property type="match status" value="1"/>
</dbReference>
<comment type="caution">
    <text evidence="10">The sequence shown here is derived from an EMBL/GenBank/DDBJ whole genome shotgun (WGS) entry which is preliminary data.</text>
</comment>
<feature type="active site" description="Charge relay system" evidence="5">
    <location>
        <position position="372"/>
    </location>
</feature>
<dbReference type="InterPro" id="IPR023827">
    <property type="entry name" value="Peptidase_S8_Asp-AS"/>
</dbReference>
<feature type="active site" description="Charge relay system" evidence="5">
    <location>
        <position position="214"/>
    </location>
</feature>
<evidence type="ECO:0000259" key="9">
    <source>
        <dbReference type="Pfam" id="PF05922"/>
    </source>
</evidence>
<dbReference type="InterPro" id="IPR010259">
    <property type="entry name" value="S8pro/Inhibitor_I9"/>
</dbReference>
<evidence type="ECO:0000256" key="2">
    <source>
        <dbReference type="ARBA" id="ARBA00022670"/>
    </source>
</evidence>
<dbReference type="Gene3D" id="3.30.70.80">
    <property type="entry name" value="Peptidase S8 propeptide/proteinase inhibitor I9"/>
    <property type="match status" value="1"/>
</dbReference>
<dbReference type="AlphaFoldDB" id="A0A015K2K4"/>
<dbReference type="InterPro" id="IPR023828">
    <property type="entry name" value="Peptidase_S8_Ser-AS"/>
</dbReference>
<dbReference type="FunFam" id="3.40.50.200:FF:000014">
    <property type="entry name" value="Proteinase K"/>
    <property type="match status" value="1"/>
</dbReference>
<dbReference type="SUPFAM" id="SSF52743">
    <property type="entry name" value="Subtilisin-like"/>
    <property type="match status" value="1"/>
</dbReference>
<keyword evidence="4 5" id="KW-0720">Serine protease</keyword>
<evidence type="ECO:0000313" key="11">
    <source>
        <dbReference type="Proteomes" id="UP000022910"/>
    </source>
</evidence>
<evidence type="ECO:0000256" key="5">
    <source>
        <dbReference type="PROSITE-ProRule" id="PRU01240"/>
    </source>
</evidence>
<feature type="domain" description="Inhibitor I9" evidence="9">
    <location>
        <begin position="48"/>
        <end position="131"/>
    </location>
</feature>
<dbReference type="SMR" id="A0A015K2K4"/>
<dbReference type="InterPro" id="IPR036852">
    <property type="entry name" value="Peptidase_S8/S53_dom_sf"/>
</dbReference>
<dbReference type="OMA" id="AVWGITI"/>
<feature type="chain" id="PRO_5001475545" evidence="7">
    <location>
        <begin position="26"/>
        <end position="434"/>
    </location>
</feature>
<dbReference type="OrthoDB" id="206201at2759"/>
<dbReference type="InterPro" id="IPR015500">
    <property type="entry name" value="Peptidase_S8_subtilisin-rel"/>
</dbReference>
<dbReference type="PRINTS" id="PR00723">
    <property type="entry name" value="SUBTILISIN"/>
</dbReference>